<gene>
    <name evidence="1" type="ORF">CYMTET_35563</name>
</gene>
<proteinExistence type="predicted"/>
<evidence type="ECO:0000313" key="1">
    <source>
        <dbReference type="EMBL" id="KAK3255245.1"/>
    </source>
</evidence>
<dbReference type="Proteomes" id="UP001190700">
    <property type="component" value="Unassembled WGS sequence"/>
</dbReference>
<keyword evidence="2" id="KW-1185">Reference proteome</keyword>
<reference evidence="1 2" key="1">
    <citation type="journal article" date="2015" name="Genome Biol. Evol.">
        <title>Comparative Genomics of a Bacterivorous Green Alga Reveals Evolutionary Causalities and Consequences of Phago-Mixotrophic Mode of Nutrition.</title>
        <authorList>
            <person name="Burns J.A."/>
            <person name="Paasch A."/>
            <person name="Narechania A."/>
            <person name="Kim E."/>
        </authorList>
    </citation>
    <scope>NUCLEOTIDE SEQUENCE [LARGE SCALE GENOMIC DNA]</scope>
    <source>
        <strain evidence="1 2">PLY_AMNH</strain>
    </source>
</reference>
<accession>A0AAE0KP00</accession>
<organism evidence="1 2">
    <name type="scientific">Cymbomonas tetramitiformis</name>
    <dbReference type="NCBI Taxonomy" id="36881"/>
    <lineage>
        <taxon>Eukaryota</taxon>
        <taxon>Viridiplantae</taxon>
        <taxon>Chlorophyta</taxon>
        <taxon>Pyramimonadophyceae</taxon>
        <taxon>Pyramimonadales</taxon>
        <taxon>Pyramimonadaceae</taxon>
        <taxon>Cymbomonas</taxon>
    </lineage>
</organism>
<protein>
    <submittedName>
        <fullName evidence="1">Uncharacterized protein</fullName>
    </submittedName>
</protein>
<evidence type="ECO:0000313" key="2">
    <source>
        <dbReference type="Proteomes" id="UP001190700"/>
    </source>
</evidence>
<name>A0AAE0KP00_9CHLO</name>
<dbReference type="AlphaFoldDB" id="A0AAE0KP00"/>
<dbReference type="EMBL" id="LGRX02022828">
    <property type="protein sequence ID" value="KAK3255245.1"/>
    <property type="molecule type" value="Genomic_DNA"/>
</dbReference>
<sequence length="249" mass="25619">MPRATVTPVRGVLKPTAGAASANRRVGGAKWKIRISEQVQYVCGDVLVLISVVGVGASGVATVAGGSGDGVAGVTAGATGPAGGGTRVAAAGAAPTAGGVSEDDVAHIVGTTVAKMADMKATLAGVQAAETSLLRPQLHLPKDVQSLGKQPMRTLEAHTLPELVYILPELAVESCELDELPVGKEATVEHRRAMLHLLQTRVASFRTFVKSPLPSLDASCGEQLATFKTLDEEQLEKALRGELASEEIT</sequence>
<comment type="caution">
    <text evidence="1">The sequence shown here is derived from an EMBL/GenBank/DDBJ whole genome shotgun (WGS) entry which is preliminary data.</text>
</comment>